<evidence type="ECO:0000256" key="5">
    <source>
        <dbReference type="SAM" id="Phobius"/>
    </source>
</evidence>
<feature type="domain" description="AprE-like beta-barrel" evidence="6">
    <location>
        <begin position="337"/>
        <end position="417"/>
    </location>
</feature>
<dbReference type="PANTHER" id="PTHR30386:SF26">
    <property type="entry name" value="TRANSPORT PROTEIN COMB"/>
    <property type="match status" value="1"/>
</dbReference>
<dbReference type="EMBL" id="FNAN01000020">
    <property type="protein sequence ID" value="SDG56220.1"/>
    <property type="molecule type" value="Genomic_DNA"/>
</dbReference>
<name>A0A1G7VB86_9BACT</name>
<feature type="transmembrane region" description="Helical" evidence="5">
    <location>
        <begin position="38"/>
        <end position="57"/>
    </location>
</feature>
<proteinExistence type="predicted"/>
<dbReference type="InterPro" id="IPR058982">
    <property type="entry name" value="Beta-barrel_AprE"/>
</dbReference>
<keyword evidence="3 5" id="KW-1133">Transmembrane helix</keyword>
<protein>
    <submittedName>
        <fullName evidence="7">HlyD family secretion protein</fullName>
    </submittedName>
</protein>
<dbReference type="GO" id="GO:0016020">
    <property type="term" value="C:membrane"/>
    <property type="evidence" value="ECO:0007669"/>
    <property type="project" value="UniProtKB-SubCell"/>
</dbReference>
<comment type="subcellular location">
    <subcellularLocation>
        <location evidence="1">Membrane</location>
        <topology evidence="1">Single-pass membrane protein</topology>
    </subcellularLocation>
</comment>
<sequence length="435" mass="49155">MLLGPPPLETGTPLPELHSEEVHEIISRPPHWLIRRGFTLFFTLAIMLAIGCWWIRYPDLVTTSFSLTATDAPRAIVVRTEGKLARIFVKDGQKVLAGQVIAYSESTADHEQIIALAKAAKKIQKGISQGQWSVLHKFPIATYTSLGDVQQEFQVFNQQLNELKATLEGGFYLHKKKLLVDDQADLRSMEQIITEQLALRNKDLQLANDEFLIQEKLYEKKVISPLDYNRDKSRLLSREMPVKELATSLIQNRSAQTAKQKEILELENTIRERKINFLQSLQTLSSRLESWTQKFVLTAPVSGRVSFPSPWQEQQHVAAGQELMTVEPETSTLQGVVKIPQKNIGKLKEGQTVLIKLDGYPFREYGMVEGKLSRLSAVAGKDSTYWGYVALPSKLTTRYGRQLPYRNGLKGQAEIITTNRRLAERLISTISNGGK</sequence>
<dbReference type="Gene3D" id="2.40.30.170">
    <property type="match status" value="1"/>
</dbReference>
<dbReference type="PANTHER" id="PTHR30386">
    <property type="entry name" value="MEMBRANE FUSION SUBUNIT OF EMRAB-TOLC MULTIDRUG EFFLUX PUMP"/>
    <property type="match status" value="1"/>
</dbReference>
<dbReference type="Proteomes" id="UP000198748">
    <property type="component" value="Unassembled WGS sequence"/>
</dbReference>
<evidence type="ECO:0000256" key="4">
    <source>
        <dbReference type="ARBA" id="ARBA00023136"/>
    </source>
</evidence>
<evidence type="ECO:0000256" key="2">
    <source>
        <dbReference type="ARBA" id="ARBA00022692"/>
    </source>
</evidence>
<keyword evidence="2 5" id="KW-0812">Transmembrane</keyword>
<reference evidence="8" key="1">
    <citation type="submission" date="2016-10" db="EMBL/GenBank/DDBJ databases">
        <authorList>
            <person name="Varghese N."/>
            <person name="Submissions S."/>
        </authorList>
    </citation>
    <scope>NUCLEOTIDE SEQUENCE [LARGE SCALE GENOMIC DNA]</scope>
    <source>
        <strain evidence="8">DSM 25329</strain>
    </source>
</reference>
<evidence type="ECO:0000256" key="1">
    <source>
        <dbReference type="ARBA" id="ARBA00004167"/>
    </source>
</evidence>
<dbReference type="STRING" id="659014.SAMN04487996_1203"/>
<gene>
    <name evidence="7" type="ORF">SAMN04487996_1203</name>
</gene>
<keyword evidence="4 5" id="KW-0472">Membrane</keyword>
<dbReference type="AlphaFoldDB" id="A0A1G7VB86"/>
<dbReference type="PRINTS" id="PR01490">
    <property type="entry name" value="RTXTOXIND"/>
</dbReference>
<dbReference type="Pfam" id="PF26002">
    <property type="entry name" value="Beta-barrel_AprE"/>
    <property type="match status" value="1"/>
</dbReference>
<keyword evidence="8" id="KW-1185">Reference proteome</keyword>
<accession>A0A1G7VB86</accession>
<evidence type="ECO:0000313" key="8">
    <source>
        <dbReference type="Proteomes" id="UP000198748"/>
    </source>
</evidence>
<organism evidence="7 8">
    <name type="scientific">Dyadobacter soli</name>
    <dbReference type="NCBI Taxonomy" id="659014"/>
    <lineage>
        <taxon>Bacteria</taxon>
        <taxon>Pseudomonadati</taxon>
        <taxon>Bacteroidota</taxon>
        <taxon>Cytophagia</taxon>
        <taxon>Cytophagales</taxon>
        <taxon>Spirosomataceae</taxon>
        <taxon>Dyadobacter</taxon>
    </lineage>
</organism>
<evidence type="ECO:0000313" key="7">
    <source>
        <dbReference type="EMBL" id="SDG56220.1"/>
    </source>
</evidence>
<evidence type="ECO:0000259" key="6">
    <source>
        <dbReference type="Pfam" id="PF26002"/>
    </source>
</evidence>
<evidence type="ECO:0000256" key="3">
    <source>
        <dbReference type="ARBA" id="ARBA00022989"/>
    </source>
</evidence>
<dbReference type="InterPro" id="IPR050739">
    <property type="entry name" value="MFP"/>
</dbReference>